<comment type="caution">
    <text evidence="9">The sequence shown here is derived from an EMBL/GenBank/DDBJ whole genome shotgun (WGS) entry which is preliminary data.</text>
</comment>
<dbReference type="GO" id="GO:0043815">
    <property type="term" value="F:phosphoribosylglycinamide formyltransferase 2 activity"/>
    <property type="evidence" value="ECO:0007669"/>
    <property type="project" value="UniProtKB-UniRule"/>
</dbReference>
<dbReference type="GO" id="GO:0005829">
    <property type="term" value="C:cytosol"/>
    <property type="evidence" value="ECO:0007669"/>
    <property type="project" value="TreeGrafter"/>
</dbReference>
<comment type="subunit">
    <text evidence="7">Homodimer.</text>
</comment>
<keyword evidence="6 7" id="KW-0460">Magnesium</keyword>
<dbReference type="NCBIfam" id="TIGR01142">
    <property type="entry name" value="purT"/>
    <property type="match status" value="1"/>
</dbReference>
<evidence type="ECO:0000256" key="4">
    <source>
        <dbReference type="ARBA" id="ARBA00022755"/>
    </source>
</evidence>
<dbReference type="STRING" id="1921764.BSR28_03985"/>
<dbReference type="GO" id="GO:0004644">
    <property type="term" value="F:phosphoribosylglycinamide formyltransferase activity"/>
    <property type="evidence" value="ECO:0007669"/>
    <property type="project" value="UniProtKB-UniRule"/>
</dbReference>
<reference evidence="9 10" key="1">
    <citation type="submission" date="2016-11" db="EMBL/GenBank/DDBJ databases">
        <title>Actinomyces gypaetusis sp. nov. isolated from the vulture Gypaetus barbatus in Qinghai Tibet Plateau China.</title>
        <authorList>
            <person name="Meng X."/>
        </authorList>
    </citation>
    <scope>NUCLEOTIDE SEQUENCE [LARGE SCALE GENOMIC DNA]</scope>
    <source>
        <strain evidence="9 10">VUL4_2</strain>
    </source>
</reference>
<accession>A0A1Q5PNG7</accession>
<dbReference type="Pfam" id="PF22660">
    <property type="entry name" value="RS_preATP-grasp-like"/>
    <property type="match status" value="1"/>
</dbReference>
<comment type="function">
    <text evidence="7">Involved in the de novo purine biosynthesis. Catalyzes the transfer of formate to 5-phospho-ribosyl-glycinamide (GAR), producing 5-phospho-ribosyl-N-formylglycinamide (FGAR). Formate is provided by PurU via hydrolysis of 10-formyl-tetrahydrofolate.</text>
</comment>
<keyword evidence="2 7" id="KW-0479">Metal-binding</keyword>
<sequence length="402" mass="43629">MSLRIGTPNTPNAHRVLLLGGGELGREVAIALMRLGVEVHVADRYAGAPAMQVAHHAHVLKMTDAQALTDLINEVKPYRVVPEVEALNIETLVALEAAGTTKVTPTAYAVQCTMDRQAIRHLAAEELQLPTSPYAFASTFEELAAGAEKVSYPCFVKPTMSSSGHGQSYVKTPEELKAAWDYAHEDARAETGRVIVEGKVDFDFEITLLTVRYRDAHTGKDETRFCEPIGHRQDGGDYVESWQPQPLSARALERAQEIAKTVTSALGGHGIFGVELFIKGDEVIFSELSPRPHDTGMVTMASQRYSQFDLHARALMGLHLEEITQERPAATAVIKAAAEYSDPAYLGLEAAMAVPGTDLRIFAKPEAHPGRRMGVALASGPDVATARERAQTAANLIQLENN</sequence>
<feature type="binding site" evidence="7">
    <location>
        <begin position="23"/>
        <end position="24"/>
    </location>
    <ligand>
        <name>N(1)-(5-phospho-beta-D-ribosyl)glycinamide</name>
        <dbReference type="ChEBI" id="CHEBI:143788"/>
    </ligand>
</feature>
<dbReference type="InterPro" id="IPR013815">
    <property type="entry name" value="ATP_grasp_subdomain_1"/>
</dbReference>
<keyword evidence="10" id="KW-1185">Reference proteome</keyword>
<dbReference type="SUPFAM" id="SSF56059">
    <property type="entry name" value="Glutathione synthetase ATP-binding domain-like"/>
    <property type="match status" value="1"/>
</dbReference>
<dbReference type="InterPro" id="IPR011761">
    <property type="entry name" value="ATP-grasp"/>
</dbReference>
<dbReference type="UniPathway" id="UPA00074">
    <property type="reaction ID" value="UER00127"/>
</dbReference>
<dbReference type="OrthoDB" id="9804625at2"/>
<feature type="binding site" evidence="7">
    <location>
        <position position="287"/>
    </location>
    <ligand>
        <name>Mg(2+)</name>
        <dbReference type="ChEBI" id="CHEBI:18420"/>
    </ligand>
</feature>
<feature type="binding site" evidence="7">
    <location>
        <position position="205"/>
    </location>
    <ligand>
        <name>ATP</name>
        <dbReference type="ChEBI" id="CHEBI:30616"/>
    </ligand>
</feature>
<dbReference type="RefSeq" id="WP_073709072.1">
    <property type="nucleotide sequence ID" value="NZ_MQSV01000002.1"/>
</dbReference>
<feature type="binding site" evidence="7">
    <location>
        <position position="275"/>
    </location>
    <ligand>
        <name>Mg(2+)</name>
        <dbReference type="ChEBI" id="CHEBI:18420"/>
    </ligand>
</feature>
<evidence type="ECO:0000256" key="3">
    <source>
        <dbReference type="ARBA" id="ARBA00022741"/>
    </source>
</evidence>
<keyword evidence="4 7" id="KW-0658">Purine biosynthesis</keyword>
<dbReference type="Gene3D" id="3.40.50.20">
    <property type="match status" value="1"/>
</dbReference>
<evidence type="ECO:0000313" key="9">
    <source>
        <dbReference type="EMBL" id="OKL49082.1"/>
    </source>
</evidence>
<keyword evidence="9" id="KW-0808">Transferase</keyword>
<evidence type="ECO:0000313" key="10">
    <source>
        <dbReference type="Proteomes" id="UP000186785"/>
    </source>
</evidence>
<dbReference type="InterPro" id="IPR048740">
    <property type="entry name" value="PurT_C"/>
</dbReference>
<proteinExistence type="inferred from homology"/>
<dbReference type="InterPro" id="IPR005862">
    <property type="entry name" value="PurT"/>
</dbReference>
<comment type="similarity">
    <text evidence="7">Belongs to the PurK/PurT family.</text>
</comment>
<feature type="binding site" evidence="7">
    <location>
        <position position="116"/>
    </location>
    <ligand>
        <name>ATP</name>
        <dbReference type="ChEBI" id="CHEBI:30616"/>
    </ligand>
</feature>
<evidence type="ECO:0000256" key="7">
    <source>
        <dbReference type="HAMAP-Rule" id="MF_01643"/>
    </source>
</evidence>
<dbReference type="InterPro" id="IPR054350">
    <property type="entry name" value="PurT/PurK_preATP-grasp"/>
</dbReference>
<evidence type="ECO:0000256" key="1">
    <source>
        <dbReference type="ARBA" id="ARBA00022598"/>
    </source>
</evidence>
<evidence type="ECO:0000256" key="2">
    <source>
        <dbReference type="ARBA" id="ARBA00022723"/>
    </source>
</evidence>
<dbReference type="Gene3D" id="3.30.470.20">
    <property type="entry name" value="ATP-grasp fold, B domain"/>
    <property type="match status" value="1"/>
</dbReference>
<gene>
    <name evidence="7" type="primary">purT</name>
    <name evidence="9" type="ORF">BSR29_04420</name>
</gene>
<dbReference type="Pfam" id="PF02222">
    <property type="entry name" value="ATP-grasp"/>
    <property type="match status" value="1"/>
</dbReference>
<protein>
    <recommendedName>
        <fullName evidence="7">Formate-dependent phosphoribosylglycinamide formyltransferase</fullName>
        <ecNumber evidence="7">6.3.1.21</ecNumber>
    </recommendedName>
    <alternativeName>
        <fullName evidence="7">5'-phosphoribosylglycinamide transformylase 2</fullName>
    </alternativeName>
    <alternativeName>
        <fullName evidence="7">Formate-dependent GAR transformylase</fullName>
    </alternativeName>
    <alternativeName>
        <fullName evidence="7">GAR transformylase 2</fullName>
        <shortName evidence="7">GART 2</shortName>
    </alternativeName>
    <alternativeName>
        <fullName evidence="7">Non-folate glycinamide ribonucleotide transformylase</fullName>
    </alternativeName>
    <alternativeName>
        <fullName evidence="7">Phosphoribosylglycinamide formyltransferase 2</fullName>
    </alternativeName>
</protein>
<organism evidence="9 10">
    <name type="scientific">Boudabousia liubingyangii</name>
    <dbReference type="NCBI Taxonomy" id="1921764"/>
    <lineage>
        <taxon>Bacteria</taxon>
        <taxon>Bacillati</taxon>
        <taxon>Actinomycetota</taxon>
        <taxon>Actinomycetes</taxon>
        <taxon>Actinomycetales</taxon>
        <taxon>Actinomycetaceae</taxon>
        <taxon>Boudabousia</taxon>
    </lineage>
</organism>
<feature type="binding site" evidence="7">
    <location>
        <position position="83"/>
    </location>
    <ligand>
        <name>N(1)-(5-phospho-beta-D-ribosyl)glycinamide</name>
        <dbReference type="ChEBI" id="CHEBI:143788"/>
    </ligand>
</feature>
<feature type="binding site" evidence="7">
    <location>
        <position position="364"/>
    </location>
    <ligand>
        <name>N(1)-(5-phospho-beta-D-ribosyl)glycinamide</name>
        <dbReference type="ChEBI" id="CHEBI:143788"/>
    </ligand>
</feature>
<evidence type="ECO:0000256" key="5">
    <source>
        <dbReference type="ARBA" id="ARBA00022840"/>
    </source>
</evidence>
<dbReference type="InterPro" id="IPR011054">
    <property type="entry name" value="Rudment_hybrid_motif"/>
</dbReference>
<dbReference type="SUPFAM" id="SSF52440">
    <property type="entry name" value="PreATP-grasp domain"/>
    <property type="match status" value="1"/>
</dbReference>
<feature type="domain" description="ATP-grasp" evidence="8">
    <location>
        <begin position="121"/>
        <end position="316"/>
    </location>
</feature>
<keyword evidence="3 7" id="KW-0547">Nucleotide-binding</keyword>
<dbReference type="InterPro" id="IPR003135">
    <property type="entry name" value="ATP-grasp_carboxylate-amine"/>
</dbReference>
<dbReference type="PANTHER" id="PTHR43055">
    <property type="entry name" value="FORMATE-DEPENDENT PHOSPHORIBOSYLGLYCINAMIDE FORMYLTRANSFERASE"/>
    <property type="match status" value="1"/>
</dbReference>
<feature type="binding site" evidence="7">
    <location>
        <position position="294"/>
    </location>
    <ligand>
        <name>N(1)-(5-phospho-beta-D-ribosyl)glycinamide</name>
        <dbReference type="ChEBI" id="CHEBI:143788"/>
    </ligand>
</feature>
<keyword evidence="1 7" id="KW-0436">Ligase</keyword>
<dbReference type="Gene3D" id="3.30.1490.20">
    <property type="entry name" value="ATP-grasp fold, A domain"/>
    <property type="match status" value="1"/>
</dbReference>
<dbReference type="GO" id="GO:0006189">
    <property type="term" value="P:'de novo' IMP biosynthetic process"/>
    <property type="evidence" value="ECO:0007669"/>
    <property type="project" value="UniProtKB-UniRule"/>
</dbReference>
<comment type="catalytic activity">
    <reaction evidence="7">
        <text>N(1)-(5-phospho-beta-D-ribosyl)glycinamide + formate + ATP = N(2)-formyl-N(1)-(5-phospho-beta-D-ribosyl)glycinamide + ADP + phosphate + H(+)</text>
        <dbReference type="Rhea" id="RHEA:24829"/>
        <dbReference type="ChEBI" id="CHEBI:15378"/>
        <dbReference type="ChEBI" id="CHEBI:15740"/>
        <dbReference type="ChEBI" id="CHEBI:30616"/>
        <dbReference type="ChEBI" id="CHEBI:43474"/>
        <dbReference type="ChEBI" id="CHEBI:143788"/>
        <dbReference type="ChEBI" id="CHEBI:147286"/>
        <dbReference type="ChEBI" id="CHEBI:456216"/>
        <dbReference type="EC" id="6.3.1.21"/>
    </reaction>
</comment>
<feature type="binding site" evidence="7">
    <location>
        <position position="157"/>
    </location>
    <ligand>
        <name>ATP</name>
        <dbReference type="ChEBI" id="CHEBI:30616"/>
    </ligand>
</feature>
<dbReference type="AlphaFoldDB" id="A0A1Q5PNG7"/>
<feature type="binding site" evidence="7">
    <location>
        <begin position="371"/>
        <end position="372"/>
    </location>
    <ligand>
        <name>N(1)-(5-phospho-beta-D-ribosyl)glycinamide</name>
        <dbReference type="ChEBI" id="CHEBI:143788"/>
    </ligand>
</feature>
<dbReference type="EC" id="6.3.1.21" evidence="7"/>
<dbReference type="EMBL" id="MQSV01000002">
    <property type="protein sequence ID" value="OKL49082.1"/>
    <property type="molecule type" value="Genomic_DNA"/>
</dbReference>
<dbReference type="HAMAP" id="MF_01643">
    <property type="entry name" value="PurT"/>
    <property type="match status" value="1"/>
</dbReference>
<feature type="binding site" evidence="7">
    <location>
        <begin position="162"/>
        <end position="167"/>
    </location>
    <ligand>
        <name>ATP</name>
        <dbReference type="ChEBI" id="CHEBI:30616"/>
    </ligand>
</feature>
<dbReference type="NCBIfam" id="NF006766">
    <property type="entry name" value="PRK09288.1"/>
    <property type="match status" value="1"/>
</dbReference>
<comment type="pathway">
    <text evidence="7">Purine metabolism; IMP biosynthesis via de novo pathway; N(2)-formyl-N(1)-(5-phospho-D-ribosyl)glycinamide from N(1)-(5-phospho-D-ribosyl)glycinamide (formate route): step 1/1.</text>
</comment>
<dbReference type="Pfam" id="PF21244">
    <property type="entry name" value="PurT_C"/>
    <property type="match status" value="1"/>
</dbReference>
<evidence type="ECO:0000256" key="6">
    <source>
        <dbReference type="ARBA" id="ARBA00022842"/>
    </source>
</evidence>
<evidence type="ECO:0000259" key="8">
    <source>
        <dbReference type="PROSITE" id="PS50975"/>
    </source>
</evidence>
<dbReference type="Proteomes" id="UP000186785">
    <property type="component" value="Unassembled WGS sequence"/>
</dbReference>
<dbReference type="GO" id="GO:0000287">
    <property type="term" value="F:magnesium ion binding"/>
    <property type="evidence" value="ECO:0007669"/>
    <property type="project" value="UniProtKB-UniRule"/>
</dbReference>
<dbReference type="InterPro" id="IPR016185">
    <property type="entry name" value="PreATP-grasp_dom_sf"/>
</dbReference>
<dbReference type="SUPFAM" id="SSF51246">
    <property type="entry name" value="Rudiment single hybrid motif"/>
    <property type="match status" value="1"/>
</dbReference>
<dbReference type="PROSITE" id="PS50975">
    <property type="entry name" value="ATP_GRASP"/>
    <property type="match status" value="1"/>
</dbReference>
<dbReference type="GO" id="GO:0005524">
    <property type="term" value="F:ATP binding"/>
    <property type="evidence" value="ECO:0007669"/>
    <property type="project" value="UniProtKB-UniRule"/>
</dbReference>
<dbReference type="PANTHER" id="PTHR43055:SF1">
    <property type="entry name" value="FORMATE-DEPENDENT PHOSPHORIBOSYLGLYCINAMIDE FORMYLTRANSFERASE"/>
    <property type="match status" value="1"/>
</dbReference>
<keyword evidence="5 7" id="KW-0067">ATP-binding</keyword>
<feature type="binding site" evidence="7">
    <location>
        <begin position="197"/>
        <end position="200"/>
    </location>
    <ligand>
        <name>ATP</name>
        <dbReference type="ChEBI" id="CHEBI:30616"/>
    </ligand>
</feature>
<name>A0A1Q5PNG7_9ACTO</name>